<feature type="domain" description="Glycoside hydrolase family 9" evidence="9">
    <location>
        <begin position="1"/>
        <end position="112"/>
    </location>
</feature>
<dbReference type="PANTHER" id="PTHR22298">
    <property type="entry name" value="ENDO-1,4-BETA-GLUCANASE"/>
    <property type="match status" value="1"/>
</dbReference>
<evidence type="ECO:0000256" key="2">
    <source>
        <dbReference type="ARBA" id="ARBA00007072"/>
    </source>
</evidence>
<evidence type="ECO:0000259" key="9">
    <source>
        <dbReference type="Pfam" id="PF00759"/>
    </source>
</evidence>
<dbReference type="Gene3D" id="1.50.10.10">
    <property type="match status" value="2"/>
</dbReference>
<dbReference type="EMBL" id="JANJYJ010000008">
    <property type="protein sequence ID" value="KAK3195288.1"/>
    <property type="molecule type" value="Genomic_DNA"/>
</dbReference>
<dbReference type="AlphaFoldDB" id="A0AAE0DY67"/>
<dbReference type="InterPro" id="IPR008928">
    <property type="entry name" value="6-hairpin_glycosidase_sf"/>
</dbReference>
<dbReference type="SUPFAM" id="SSF48208">
    <property type="entry name" value="Six-hairpin glycosidases"/>
    <property type="match status" value="1"/>
</dbReference>
<keyword evidence="6" id="KW-0119">Carbohydrate metabolism</keyword>
<keyword evidence="5" id="KW-0136">Cellulose degradation</keyword>
<dbReference type="InterPro" id="IPR001701">
    <property type="entry name" value="Glyco_hydro_9"/>
</dbReference>
<evidence type="ECO:0000256" key="3">
    <source>
        <dbReference type="ARBA" id="ARBA00012601"/>
    </source>
</evidence>
<dbReference type="GO" id="GO:0008810">
    <property type="term" value="F:cellulase activity"/>
    <property type="evidence" value="ECO:0007669"/>
    <property type="project" value="UniProtKB-EC"/>
</dbReference>
<dbReference type="GO" id="GO:0030245">
    <property type="term" value="P:cellulose catabolic process"/>
    <property type="evidence" value="ECO:0007669"/>
    <property type="project" value="UniProtKB-KW"/>
</dbReference>
<feature type="domain" description="Glycoside hydrolase family 9" evidence="9">
    <location>
        <begin position="154"/>
        <end position="253"/>
    </location>
</feature>
<organism evidence="10 11">
    <name type="scientific">Dipteronia sinensis</name>
    <dbReference type="NCBI Taxonomy" id="43782"/>
    <lineage>
        <taxon>Eukaryota</taxon>
        <taxon>Viridiplantae</taxon>
        <taxon>Streptophyta</taxon>
        <taxon>Embryophyta</taxon>
        <taxon>Tracheophyta</taxon>
        <taxon>Spermatophyta</taxon>
        <taxon>Magnoliopsida</taxon>
        <taxon>eudicotyledons</taxon>
        <taxon>Gunneridae</taxon>
        <taxon>Pentapetalae</taxon>
        <taxon>rosids</taxon>
        <taxon>malvids</taxon>
        <taxon>Sapindales</taxon>
        <taxon>Sapindaceae</taxon>
        <taxon>Hippocastanoideae</taxon>
        <taxon>Acereae</taxon>
        <taxon>Dipteronia</taxon>
    </lineage>
</organism>
<dbReference type="Proteomes" id="UP001281410">
    <property type="component" value="Unassembled WGS sequence"/>
</dbReference>
<gene>
    <name evidence="10" type="ORF">Dsin_026598</name>
</gene>
<keyword evidence="11" id="KW-1185">Reference proteome</keyword>
<evidence type="ECO:0000256" key="6">
    <source>
        <dbReference type="ARBA" id="ARBA00023277"/>
    </source>
</evidence>
<keyword evidence="4" id="KW-0378">Hydrolase</keyword>
<comment type="caution">
    <text evidence="10">The sequence shown here is derived from an EMBL/GenBank/DDBJ whole genome shotgun (WGS) entry which is preliminary data.</text>
</comment>
<evidence type="ECO:0000256" key="5">
    <source>
        <dbReference type="ARBA" id="ARBA00023001"/>
    </source>
</evidence>
<accession>A0AAE0DY67</accession>
<evidence type="ECO:0000256" key="4">
    <source>
        <dbReference type="ARBA" id="ARBA00022801"/>
    </source>
</evidence>
<dbReference type="Pfam" id="PF00759">
    <property type="entry name" value="Glyco_hydro_9"/>
    <property type="match status" value="2"/>
</dbReference>
<protein>
    <recommendedName>
        <fullName evidence="3">cellulase</fullName>
        <ecNumber evidence="3">3.2.1.4</ecNumber>
    </recommendedName>
</protein>
<dbReference type="EC" id="3.2.1.4" evidence="3"/>
<evidence type="ECO:0000313" key="10">
    <source>
        <dbReference type="EMBL" id="KAK3195288.1"/>
    </source>
</evidence>
<evidence type="ECO:0000313" key="11">
    <source>
        <dbReference type="Proteomes" id="UP001281410"/>
    </source>
</evidence>
<keyword evidence="7" id="KW-0326">Glycosidase</keyword>
<sequence length="284" mass="31050">MLSWSTIEFRFQLETKKELSNALDAIKWGTDYFIKAHPQPDVLYGEVGDGDSNHACWKRPEDPSNDQNSSSDLAAETAAALTAASVAVRPSEAKYADELVVDAKQLFDFARKFVITMVFTRTAFLLLENSTPAVDMRTSGCGQLHGLNVLRMIKRNNNFKKTAGGLLWFLPWNNLQYSATASLVSAVYSKYLTDAKASLQCPGGAVQPSYLISLAPTQADYLLGQNPKGMSYMVGFGSNYPTQAHHSVNKGPKCGDVSRWDGDVVQEGCSGPECVGWGNSWWAG</sequence>
<comment type="similarity">
    <text evidence="2">Belongs to the glycosyl hydrolase 9 (cellulase E) family.</text>
</comment>
<dbReference type="InterPro" id="IPR012341">
    <property type="entry name" value="6hp_glycosidase-like_sf"/>
</dbReference>
<evidence type="ECO:0000256" key="8">
    <source>
        <dbReference type="ARBA" id="ARBA00023326"/>
    </source>
</evidence>
<name>A0AAE0DY67_9ROSI</name>
<evidence type="ECO:0000256" key="1">
    <source>
        <dbReference type="ARBA" id="ARBA00000966"/>
    </source>
</evidence>
<keyword evidence="8" id="KW-0624">Polysaccharide degradation</keyword>
<comment type="catalytic activity">
    <reaction evidence="1">
        <text>Endohydrolysis of (1-&gt;4)-beta-D-glucosidic linkages in cellulose, lichenin and cereal beta-D-glucans.</text>
        <dbReference type="EC" id="3.2.1.4"/>
    </reaction>
</comment>
<reference evidence="10" key="1">
    <citation type="journal article" date="2023" name="Plant J.">
        <title>Genome sequences and population genomics provide insights into the demographic history, inbreeding, and mutation load of two 'living fossil' tree species of Dipteronia.</title>
        <authorList>
            <person name="Feng Y."/>
            <person name="Comes H.P."/>
            <person name="Chen J."/>
            <person name="Zhu S."/>
            <person name="Lu R."/>
            <person name="Zhang X."/>
            <person name="Li P."/>
            <person name="Qiu J."/>
            <person name="Olsen K.M."/>
            <person name="Qiu Y."/>
        </authorList>
    </citation>
    <scope>NUCLEOTIDE SEQUENCE</scope>
    <source>
        <strain evidence="10">NBL</strain>
    </source>
</reference>
<proteinExistence type="inferred from homology"/>
<evidence type="ECO:0000256" key="7">
    <source>
        <dbReference type="ARBA" id="ARBA00023295"/>
    </source>
</evidence>